<feature type="domain" description="VOC" evidence="2">
    <location>
        <begin position="6"/>
        <end position="144"/>
    </location>
</feature>
<evidence type="ECO:0000313" key="4">
    <source>
        <dbReference type="Proteomes" id="UP001304298"/>
    </source>
</evidence>
<comment type="caution">
    <text evidence="3">The sequence shown here is derived from an EMBL/GenBank/DDBJ whole genome shotgun (WGS) entry which is preliminary data.</text>
</comment>
<name>A0ABU5RE19_9PSEU</name>
<proteinExistence type="predicted"/>
<dbReference type="PROSITE" id="PS51819">
    <property type="entry name" value="VOC"/>
    <property type="match status" value="1"/>
</dbReference>
<sequence>MSAAGAVHHIRLTVTDVARARDFYTGVLGFSVAVDALPPQEDPDYWLMVHNLQGGIVLTNGQLQLGLRPCSDPRRAAGDRFDPLRVGLDHVSFSVGSRADLAEIRDRCAAAGHEHGELAELPPFGIAVLSITDPDGIQLELTAPLDR</sequence>
<dbReference type="Pfam" id="PF00903">
    <property type="entry name" value="Glyoxalase"/>
    <property type="match status" value="1"/>
</dbReference>
<dbReference type="InterPro" id="IPR037523">
    <property type="entry name" value="VOC_core"/>
</dbReference>
<dbReference type="Gene3D" id="3.10.180.10">
    <property type="entry name" value="2,3-Dihydroxybiphenyl 1,2-Dioxygenase, domain 1"/>
    <property type="match status" value="1"/>
</dbReference>
<keyword evidence="1" id="KW-0479">Metal-binding</keyword>
<evidence type="ECO:0000256" key="1">
    <source>
        <dbReference type="ARBA" id="ARBA00022723"/>
    </source>
</evidence>
<dbReference type="Proteomes" id="UP001304298">
    <property type="component" value="Unassembled WGS sequence"/>
</dbReference>
<organism evidence="3 4">
    <name type="scientific">Amycolatopsis heterodermiae</name>
    <dbReference type="NCBI Taxonomy" id="3110235"/>
    <lineage>
        <taxon>Bacteria</taxon>
        <taxon>Bacillati</taxon>
        <taxon>Actinomycetota</taxon>
        <taxon>Actinomycetes</taxon>
        <taxon>Pseudonocardiales</taxon>
        <taxon>Pseudonocardiaceae</taxon>
        <taxon>Amycolatopsis</taxon>
    </lineage>
</organism>
<gene>
    <name evidence="3" type="ORF">VA596_30370</name>
</gene>
<protein>
    <submittedName>
        <fullName evidence="3">VOC family protein</fullName>
    </submittedName>
</protein>
<dbReference type="EMBL" id="JAYFSI010000007">
    <property type="protein sequence ID" value="MEA5363874.1"/>
    <property type="molecule type" value="Genomic_DNA"/>
</dbReference>
<dbReference type="SUPFAM" id="SSF54593">
    <property type="entry name" value="Glyoxalase/Bleomycin resistance protein/Dihydroxybiphenyl dioxygenase"/>
    <property type="match status" value="1"/>
</dbReference>
<accession>A0ABU5RE19</accession>
<dbReference type="RefSeq" id="WP_323331606.1">
    <property type="nucleotide sequence ID" value="NZ_JAYFSI010000007.1"/>
</dbReference>
<reference evidence="3 4" key="1">
    <citation type="submission" date="2023-12" db="EMBL/GenBank/DDBJ databases">
        <title>Amycolatopsis sp. V23-08.</title>
        <authorList>
            <person name="Somphong A."/>
        </authorList>
    </citation>
    <scope>NUCLEOTIDE SEQUENCE [LARGE SCALE GENOMIC DNA]</scope>
    <source>
        <strain evidence="3 4">V23-08</strain>
    </source>
</reference>
<dbReference type="InterPro" id="IPR029068">
    <property type="entry name" value="Glyas_Bleomycin-R_OHBP_Dase"/>
</dbReference>
<evidence type="ECO:0000259" key="2">
    <source>
        <dbReference type="PROSITE" id="PS51819"/>
    </source>
</evidence>
<dbReference type="PROSITE" id="PS00934">
    <property type="entry name" value="GLYOXALASE_I_1"/>
    <property type="match status" value="1"/>
</dbReference>
<dbReference type="InterPro" id="IPR018146">
    <property type="entry name" value="Glyoxalase_1_CS"/>
</dbReference>
<evidence type="ECO:0000313" key="3">
    <source>
        <dbReference type="EMBL" id="MEA5363874.1"/>
    </source>
</evidence>
<keyword evidence="4" id="KW-1185">Reference proteome</keyword>
<dbReference type="InterPro" id="IPR004360">
    <property type="entry name" value="Glyas_Fos-R_dOase_dom"/>
</dbReference>